<organism evidence="1">
    <name type="scientific">Archaeoglobus fulgidus</name>
    <dbReference type="NCBI Taxonomy" id="2234"/>
    <lineage>
        <taxon>Archaea</taxon>
        <taxon>Methanobacteriati</taxon>
        <taxon>Methanobacteriota</taxon>
        <taxon>Archaeoglobi</taxon>
        <taxon>Archaeoglobales</taxon>
        <taxon>Archaeoglobaceae</taxon>
        <taxon>Archaeoglobus</taxon>
    </lineage>
</organism>
<comment type="caution">
    <text evidence="1">The sequence shown here is derived from an EMBL/GenBank/DDBJ whole genome shotgun (WGS) entry which is preliminary data.</text>
</comment>
<evidence type="ECO:0000313" key="1">
    <source>
        <dbReference type="EMBL" id="HEH35152.1"/>
    </source>
</evidence>
<gene>
    <name evidence="1" type="ORF">ENP88_03145</name>
</gene>
<sequence>MRSMPASFSSERRSAERSFRANLIHPAVTILIAFIAPLCVAAEDVKIFVDKEAVSVDDFVRIEVFGVFERPSEIEILIAGKDALWLCKNESPSRSILEGCGKTSWLVKIPREWESGQYFVKVNVHSGSTLEFSKALKIVKPRITKIEIPEFVYQGKNKVKVFAELAENSKAKIGYRIVGQNVDERYGEFFNFDKDGVSEFYVDLRKFGILKPGTYFLELKLYYNGTLFDIRSTIFEIAEPRISLSFKEEITAGETLRVEISTNRMNDAEYSGIFVILVGKNYKAVKFVELDEKGNARVVFETAGMSEGEYKIYARDTGLTLRGIDPRTFAKNHYDLDPSDSYAKIFQADDDVVVSKNLKIKRSDATRASVSVFFEPGELEIQCNSSAVMNLFLIGSDSVSGYDVRISVEDEDIAEIKGVITPSNTHEDYGYCFGKAARFKVFDFRSDGSMKFKLAEIEIRGVSEGETAIKIESAKINDKRGNELHPVLFDARIAVKCSRSVEEIEGQMQNQEGEFDARGEKLGAEEMEWMQSGGEKNETDERALLKEIPKPKSVQTKEGDIVAMLASAAAFMAAIGRKIMPRKKPDHGP</sequence>
<proteinExistence type="predicted"/>
<reference evidence="1" key="1">
    <citation type="journal article" date="2020" name="mSystems">
        <title>Genome- and Community-Level Interaction Insights into Carbon Utilization and Element Cycling Functions of Hydrothermarchaeota in Hydrothermal Sediment.</title>
        <authorList>
            <person name="Zhou Z."/>
            <person name="Liu Y."/>
            <person name="Xu W."/>
            <person name="Pan J."/>
            <person name="Luo Z.H."/>
            <person name="Li M."/>
        </authorList>
    </citation>
    <scope>NUCLEOTIDE SEQUENCE [LARGE SCALE GENOMIC DNA]</scope>
    <source>
        <strain evidence="1">SpSt-26</strain>
    </source>
</reference>
<dbReference type="EMBL" id="DSLA01000049">
    <property type="protein sequence ID" value="HEH35152.1"/>
    <property type="molecule type" value="Genomic_DNA"/>
</dbReference>
<accession>A0A7J2TJE6</accession>
<name>A0A7J2TJE6_ARCFL</name>
<dbReference type="AlphaFoldDB" id="A0A7J2TJE6"/>
<protein>
    <submittedName>
        <fullName evidence="1">Uncharacterized protein</fullName>
    </submittedName>
</protein>